<feature type="domain" description="YknX-like beta-barrel" evidence="3">
    <location>
        <begin position="128"/>
        <end position="201"/>
    </location>
</feature>
<comment type="caution">
    <text evidence="4">The sequence shown here is derived from an EMBL/GenBank/DDBJ whole genome shotgun (WGS) entry which is preliminary data.</text>
</comment>
<evidence type="ECO:0000259" key="3">
    <source>
        <dbReference type="Pfam" id="PF25990"/>
    </source>
</evidence>
<evidence type="ECO:0008006" key="6">
    <source>
        <dbReference type="Google" id="ProtNLM"/>
    </source>
</evidence>
<name>A0ABQ6IH24_9MICO</name>
<gene>
    <name evidence="4" type="ORF">GCM10025876_32890</name>
</gene>
<dbReference type="Gene3D" id="2.40.30.170">
    <property type="match status" value="1"/>
</dbReference>
<dbReference type="InterPro" id="IPR058627">
    <property type="entry name" value="MdtA-like_C"/>
</dbReference>
<keyword evidence="5" id="KW-1185">Reference proteome</keyword>
<evidence type="ECO:0000259" key="2">
    <source>
        <dbReference type="Pfam" id="PF25967"/>
    </source>
</evidence>
<dbReference type="PANTHER" id="PTHR30469">
    <property type="entry name" value="MULTIDRUG RESISTANCE PROTEIN MDTA"/>
    <property type="match status" value="1"/>
</dbReference>
<feature type="compositionally biased region" description="Low complexity" evidence="1">
    <location>
        <begin position="97"/>
        <end position="107"/>
    </location>
</feature>
<feature type="domain" description="Multidrug resistance protein MdtA-like C-terminal permuted SH3" evidence="2">
    <location>
        <begin position="208"/>
        <end position="262"/>
    </location>
</feature>
<organism evidence="4 5">
    <name type="scientific">Demequina litorisediminis</name>
    <dbReference type="NCBI Taxonomy" id="1849022"/>
    <lineage>
        <taxon>Bacteria</taxon>
        <taxon>Bacillati</taxon>
        <taxon>Actinomycetota</taxon>
        <taxon>Actinomycetes</taxon>
        <taxon>Micrococcales</taxon>
        <taxon>Demequinaceae</taxon>
        <taxon>Demequina</taxon>
    </lineage>
</organism>
<protein>
    <recommendedName>
        <fullName evidence="6">HlyD family secretion protein</fullName>
    </recommendedName>
</protein>
<evidence type="ECO:0000313" key="5">
    <source>
        <dbReference type="Proteomes" id="UP001157125"/>
    </source>
</evidence>
<dbReference type="Gene3D" id="2.40.420.20">
    <property type="match status" value="1"/>
</dbReference>
<feature type="region of interest" description="Disordered" evidence="1">
    <location>
        <begin position="21"/>
        <end position="120"/>
    </location>
</feature>
<evidence type="ECO:0000313" key="4">
    <source>
        <dbReference type="EMBL" id="GMA37085.1"/>
    </source>
</evidence>
<dbReference type="InterPro" id="IPR058636">
    <property type="entry name" value="Beta-barrel_YknX"/>
</dbReference>
<reference evidence="5" key="1">
    <citation type="journal article" date="2019" name="Int. J. Syst. Evol. Microbiol.">
        <title>The Global Catalogue of Microorganisms (GCM) 10K type strain sequencing project: providing services to taxonomists for standard genome sequencing and annotation.</title>
        <authorList>
            <consortium name="The Broad Institute Genomics Platform"/>
            <consortium name="The Broad Institute Genome Sequencing Center for Infectious Disease"/>
            <person name="Wu L."/>
            <person name="Ma J."/>
        </authorList>
    </citation>
    <scope>NUCLEOTIDE SEQUENCE [LARGE SCALE GENOMIC DNA]</scope>
    <source>
        <strain evidence="5">NBRC 112299</strain>
    </source>
</reference>
<feature type="compositionally biased region" description="Gly residues" evidence="1">
    <location>
        <begin position="300"/>
        <end position="310"/>
    </location>
</feature>
<dbReference type="RefSeq" id="WP_284328941.1">
    <property type="nucleotide sequence ID" value="NZ_BSUN01000001.1"/>
</dbReference>
<evidence type="ECO:0000256" key="1">
    <source>
        <dbReference type="SAM" id="MobiDB-lite"/>
    </source>
</evidence>
<dbReference type="EMBL" id="BSUN01000001">
    <property type="protein sequence ID" value="GMA37085.1"/>
    <property type="molecule type" value="Genomic_DNA"/>
</dbReference>
<feature type="region of interest" description="Disordered" evidence="1">
    <location>
        <begin position="291"/>
        <end position="310"/>
    </location>
</feature>
<sequence>MTRCRLTASLRSAEADLAKAEADLSNLEDEADGSDSSDAQIEAAQSQVAVLQENVDDAEDAMDDAKARRRHLGPRHEPALRGGRRGLGRIEARDRAPATPAAWAAGPRRPPPPRSPGSVTIVGQDEWTVSVSLSEADVADIAEGDQVTFTSEDLDDEFFGVVSDIANLPTTTGGSATYAVELTVTGTVEGLYEGTSVEASIVTLRETDVLAVPANAITTTDGVSTVTVVADDGTTEEREVTTGETIGEYTTITDGLSEGEQIQMTVMQSGGTGTGDAEDMMQQFGGEMPTGGEMPDGMTFPGGGQMPGGQ</sequence>
<dbReference type="Proteomes" id="UP001157125">
    <property type="component" value="Unassembled WGS sequence"/>
</dbReference>
<proteinExistence type="predicted"/>
<dbReference type="PANTHER" id="PTHR30469:SF33">
    <property type="entry name" value="SLR1207 PROTEIN"/>
    <property type="match status" value="1"/>
</dbReference>
<dbReference type="Pfam" id="PF25990">
    <property type="entry name" value="Beta-barrel_YknX"/>
    <property type="match status" value="1"/>
</dbReference>
<accession>A0ABQ6IH24</accession>
<feature type="compositionally biased region" description="Acidic residues" evidence="1">
    <location>
        <begin position="26"/>
        <end position="35"/>
    </location>
</feature>
<dbReference type="Pfam" id="PF25967">
    <property type="entry name" value="RND-MFP_C"/>
    <property type="match status" value="1"/>
</dbReference>